<dbReference type="EMBL" id="CAICTM010000725">
    <property type="protein sequence ID" value="CAB9515603.1"/>
    <property type="molecule type" value="Genomic_DNA"/>
</dbReference>
<organism evidence="3 4">
    <name type="scientific">Seminavis robusta</name>
    <dbReference type="NCBI Taxonomy" id="568900"/>
    <lineage>
        <taxon>Eukaryota</taxon>
        <taxon>Sar</taxon>
        <taxon>Stramenopiles</taxon>
        <taxon>Ochrophyta</taxon>
        <taxon>Bacillariophyta</taxon>
        <taxon>Bacillariophyceae</taxon>
        <taxon>Bacillariophycidae</taxon>
        <taxon>Naviculales</taxon>
        <taxon>Naviculaceae</taxon>
        <taxon>Seminavis</taxon>
    </lineage>
</organism>
<proteinExistence type="predicted"/>
<feature type="transmembrane region" description="Helical" evidence="2">
    <location>
        <begin position="168"/>
        <end position="189"/>
    </location>
</feature>
<dbReference type="Proteomes" id="UP001153069">
    <property type="component" value="Unassembled WGS sequence"/>
</dbReference>
<evidence type="ECO:0000313" key="3">
    <source>
        <dbReference type="EMBL" id="CAB9515603.1"/>
    </source>
</evidence>
<evidence type="ECO:0000256" key="2">
    <source>
        <dbReference type="SAM" id="Phobius"/>
    </source>
</evidence>
<gene>
    <name evidence="3" type="ORF">SEMRO_726_G193490.1</name>
</gene>
<keyword evidence="2" id="KW-0472">Membrane</keyword>
<evidence type="ECO:0000313" key="4">
    <source>
        <dbReference type="Proteomes" id="UP001153069"/>
    </source>
</evidence>
<dbReference type="OrthoDB" id="49494at2759"/>
<protein>
    <submittedName>
        <fullName evidence="3">CHU large protein</fullName>
    </submittedName>
</protein>
<comment type="caution">
    <text evidence="3">The sequence shown here is derived from an EMBL/GenBank/DDBJ whole genome shotgun (WGS) entry which is preliminary data.</text>
</comment>
<feature type="compositionally biased region" description="Low complexity" evidence="1">
    <location>
        <begin position="227"/>
        <end position="249"/>
    </location>
</feature>
<feature type="compositionally biased region" description="Basic and acidic residues" evidence="1">
    <location>
        <begin position="34"/>
        <end position="46"/>
    </location>
</feature>
<feature type="compositionally biased region" description="Low complexity" evidence="1">
    <location>
        <begin position="47"/>
        <end position="67"/>
    </location>
</feature>
<keyword evidence="4" id="KW-1185">Reference proteome</keyword>
<reference evidence="3" key="1">
    <citation type="submission" date="2020-06" db="EMBL/GenBank/DDBJ databases">
        <authorList>
            <consortium name="Plant Systems Biology data submission"/>
        </authorList>
    </citation>
    <scope>NUCLEOTIDE SEQUENCE</scope>
    <source>
        <strain evidence="3">D6</strain>
    </source>
</reference>
<feature type="compositionally biased region" description="Acidic residues" evidence="1">
    <location>
        <begin position="81"/>
        <end position="100"/>
    </location>
</feature>
<name>A0A9N8HHR8_9STRA</name>
<feature type="region of interest" description="Disordered" evidence="1">
    <location>
        <begin position="193"/>
        <end position="263"/>
    </location>
</feature>
<sequence>MRIFITPSHDEATISQQESVEVADDDVVLPLHAQDELRPYGVDHRSSSSASLNEESSMTETTTTATSGKKINVQLIHKESSDDDDEIETGDSVMEDEETSSDTNSTHNRGPHEMPSSHHSLPSPEEMGMSRGKSRLMRPPMAVVDENEREVEVEYKGGVLYPNKRRRLYVIGGSCLLLMILAIIIGAVVGTQKNKNDHDPSTTTEGNKVIIDPDNPNRFPPTPAPIPNNNNNNDDDISSGGSSDNANDDGFPPAFKPGSDPDLTDYCPQSLELRGVVISDFNQSVVLYGETDNATLIGINNNPNATTEAKHALPICGESEQLGYGRGIWYVVKGPGAVVRASTCQGLGLLWGDTGGNTAPVLDTQLTVFTSQTPTCADGLTCVTHNDDASCAPQSLVSWYAEKDRIYYIYVSGKPITAGTLEAAAAAAVIEEALEEDTPALVNRGADEPLIYPTGSFMLTLSLAPTGTCDAAIDYKGEAETISLEILDPEQQKGVIRSSPLIVGSLLGAAFGLDPCVPGEWLGRGGEIWYKVMGTGRWLMASTCSSSSVNEFSARLALYQGNCDQLDCGVAKASEVAPSVDRDCGFGYSLNWWSQRGVEYYIMVYKTNFLPGIQFGLTVEDLDPPVNDNCTGAARLYPDGYVTFGSTLRATYTEDQLAPTCMNNDVGVNTDVMHTHPGVWYRVVGTGTRLTASLCHDKTKYDTKISVFEGSCGNLRCVIANDQWCGYQSSVDWESVADTMYYILVHGSTGGTSPSMGDFGLAVYEFKASVNDLCTDAIMLQHGSVTAGSTTTASADDYVDSCDRTGVSSNQSPGVWYKVVGTGAGMRASTCGPETTFDTRLSIYIGEDCQQLKCLLSDDNGCGFQSSAYWHANEGETYYILVTGNLFSSFGDFLLRIEDYRTNTINDFCANAIAASTTTVNLGSTKNATFDGVETCVVTNTAPGIWYTVQGSGTGMVASTCHMLTDFDTRISVFRGSDCEQLECVAGNDDSHQSVECGSSAASRVSWLSNPEEEYKILVHGWGALVGTFGLTIEEVVPVVPNDFCITSTPVDVSIGNATTTLAATGVTVDATVDNVPTCGDVDANGQGVWYRSVGTGSRLAASTCNEVLDDRDSSHISPSTLTPGVVTDFDTQISVFRGGCRALECIGANNDRCGLQSSVNFYVDEGEEFFVLVHGAFDSMGSFGLVIEEIFPQVPNDFCDVAAPLAIAYGGATNYVIGSTAEASYDTVEECIVPNTSPGVWYRTTGTGKHITVTTCSDQTTFDTRLSIYTGSCQLPECVTGNDDTSRDRESCGLASTASFPTVQGQIYYIRVHGWGSLVGTFQLSITEFEEPPMP</sequence>
<evidence type="ECO:0000256" key="1">
    <source>
        <dbReference type="SAM" id="MobiDB-lite"/>
    </source>
</evidence>
<accession>A0A9N8HHR8</accession>
<keyword evidence="2" id="KW-0812">Transmembrane</keyword>
<keyword evidence="2" id="KW-1133">Transmembrane helix</keyword>
<feature type="region of interest" description="Disordered" evidence="1">
    <location>
        <begin position="34"/>
        <end position="136"/>
    </location>
</feature>
<feature type="compositionally biased region" description="Low complexity" evidence="1">
    <location>
        <begin position="117"/>
        <end position="127"/>
    </location>
</feature>